<dbReference type="RefSeq" id="WP_076382655.1">
    <property type="nucleotide sequence ID" value="NZ_AP017422.1"/>
</dbReference>
<dbReference type="Proteomes" id="UP000186917">
    <property type="component" value="Unassembled WGS sequence"/>
</dbReference>
<dbReference type="STRING" id="477680.SAMN05421788_11594"/>
<organism evidence="2 3">
    <name type="scientific">Filimonas lacunae</name>
    <dbReference type="NCBI Taxonomy" id="477680"/>
    <lineage>
        <taxon>Bacteria</taxon>
        <taxon>Pseudomonadati</taxon>
        <taxon>Bacteroidota</taxon>
        <taxon>Chitinophagia</taxon>
        <taxon>Chitinophagales</taxon>
        <taxon>Chitinophagaceae</taxon>
        <taxon>Filimonas</taxon>
    </lineage>
</organism>
<dbReference type="OrthoDB" id="1091850at2"/>
<name>A0A173MBZ2_9BACT</name>
<feature type="signal peptide" evidence="1">
    <location>
        <begin position="1"/>
        <end position="20"/>
    </location>
</feature>
<dbReference type="Pfam" id="PF14064">
    <property type="entry name" value="HmuY"/>
    <property type="match status" value="2"/>
</dbReference>
<keyword evidence="3" id="KW-1185">Reference proteome</keyword>
<dbReference type="CDD" id="cd12105">
    <property type="entry name" value="HmuY"/>
    <property type="match status" value="1"/>
</dbReference>
<evidence type="ECO:0000313" key="3">
    <source>
        <dbReference type="Proteomes" id="UP000186917"/>
    </source>
</evidence>
<evidence type="ECO:0000256" key="1">
    <source>
        <dbReference type="SAM" id="SignalP"/>
    </source>
</evidence>
<dbReference type="EMBL" id="FTOR01000015">
    <property type="protein sequence ID" value="SIT34286.1"/>
    <property type="molecule type" value="Genomic_DNA"/>
</dbReference>
<proteinExistence type="predicted"/>
<sequence length="361" mass="38796">MKRNLLSFALLAGLSASVFSCSKDDTTSAPVIPPSDGDTAYVLNGIISTEAGSVAGNSVFLDFSTATQTPIARTSWDLGFYTGNDFRVIINNTTGATAKALTKTDITAVTTADTTGFKTTLQLGMGLGTFSIVDNVEGNLDSTVIAQISATEANNYVYIIRPTNGSASAEKDWYKVKITRSGSDYQLQYAKLSETTIKTITISKDANYNFKYVSFDNNAIASVEPAKAAWDLEWTYTTYKSGTIPYPFADFVYINNQAGVTAAELVYANADARNTAYTNYTDSSIASTTFSNSKTAIADKWRVASAPPGSGLVVGVRTDRFYVIKDAAGNVYKLKFISFITQDGGTRGKPKVEFKLVKKGS</sequence>
<gene>
    <name evidence="2" type="ORF">SAMN05421788_11594</name>
</gene>
<dbReference type="AlphaFoldDB" id="A0A173MBZ2"/>
<reference evidence="3" key="1">
    <citation type="submission" date="2017-01" db="EMBL/GenBank/DDBJ databases">
        <authorList>
            <person name="Varghese N."/>
            <person name="Submissions S."/>
        </authorList>
    </citation>
    <scope>NUCLEOTIDE SEQUENCE [LARGE SCALE GENOMIC DNA]</scope>
    <source>
        <strain evidence="3">DSM 21054</strain>
    </source>
</reference>
<accession>A0A173MBZ2</accession>
<protein>
    <submittedName>
        <fullName evidence="2">HmuY protein</fullName>
    </submittedName>
</protein>
<dbReference type="PROSITE" id="PS51257">
    <property type="entry name" value="PROKAR_LIPOPROTEIN"/>
    <property type="match status" value="1"/>
</dbReference>
<keyword evidence="1" id="KW-0732">Signal</keyword>
<evidence type="ECO:0000313" key="2">
    <source>
        <dbReference type="EMBL" id="SIT34286.1"/>
    </source>
</evidence>
<feature type="chain" id="PRO_5030022721" evidence="1">
    <location>
        <begin position="21"/>
        <end position="361"/>
    </location>
</feature>
<dbReference type="KEGG" id="fln:FLA_1071"/>
<dbReference type="InterPro" id="IPR025921">
    <property type="entry name" value="HmuY"/>
</dbReference>